<evidence type="ECO:0000313" key="5">
    <source>
        <dbReference type="EMBL" id="VTR42111.1"/>
    </source>
</evidence>
<keyword evidence="3" id="KW-1133">Transmembrane helix</keyword>
<reference evidence="5" key="1">
    <citation type="submission" date="2019-05" db="EMBL/GenBank/DDBJ databases">
        <authorList>
            <consortium name="Pathogen Informatics"/>
        </authorList>
    </citation>
    <scope>NUCLEOTIDE SEQUENCE [LARGE SCALE GENOMIC DNA]</scope>
    <source>
        <strain evidence="5">NCTC12965</strain>
    </source>
</reference>
<evidence type="ECO:0000256" key="3">
    <source>
        <dbReference type="ARBA" id="ARBA00022989"/>
    </source>
</evidence>
<keyword evidence="2" id="KW-0812">Transmembrane</keyword>
<organism evidence="5">
    <name type="scientific">Serratia fonticola</name>
    <dbReference type="NCBI Taxonomy" id="47917"/>
    <lineage>
        <taxon>Bacteria</taxon>
        <taxon>Pseudomonadati</taxon>
        <taxon>Pseudomonadota</taxon>
        <taxon>Gammaproteobacteria</taxon>
        <taxon>Enterobacterales</taxon>
        <taxon>Yersiniaceae</taxon>
        <taxon>Serratia</taxon>
    </lineage>
</organism>
<name>A0A4U9VG75_SERFO</name>
<accession>A0A4U9VG75</accession>
<protein>
    <recommendedName>
        <fullName evidence="6">DoxX</fullName>
    </recommendedName>
</protein>
<dbReference type="InterPro" id="IPR032808">
    <property type="entry name" value="DoxX"/>
</dbReference>
<dbReference type="EMBL" id="CABEEZ010000103">
    <property type="protein sequence ID" value="VTR42111.1"/>
    <property type="molecule type" value="Genomic_DNA"/>
</dbReference>
<dbReference type="Pfam" id="PF07681">
    <property type="entry name" value="DoxX"/>
    <property type="match status" value="1"/>
</dbReference>
<dbReference type="GO" id="GO:0016020">
    <property type="term" value="C:membrane"/>
    <property type="evidence" value="ECO:0007669"/>
    <property type="project" value="UniProtKB-SubCell"/>
</dbReference>
<evidence type="ECO:0000256" key="1">
    <source>
        <dbReference type="ARBA" id="ARBA00004141"/>
    </source>
</evidence>
<proteinExistence type="predicted"/>
<dbReference type="AlphaFoldDB" id="A0A4U9VG75"/>
<sequence>MSWIVQNLGKLILRLAFSIMMIFHGWHKLIGGIDYIQELLTQHGLPGFYRLRRFRR</sequence>
<keyword evidence="4" id="KW-0472">Membrane</keyword>
<gene>
    <name evidence="5" type="ORF">NCTC12965_04772</name>
</gene>
<evidence type="ECO:0000256" key="2">
    <source>
        <dbReference type="ARBA" id="ARBA00022692"/>
    </source>
</evidence>
<comment type="subcellular location">
    <subcellularLocation>
        <location evidence="1">Membrane</location>
        <topology evidence="1">Multi-pass membrane protein</topology>
    </subcellularLocation>
</comment>
<evidence type="ECO:0008006" key="6">
    <source>
        <dbReference type="Google" id="ProtNLM"/>
    </source>
</evidence>
<evidence type="ECO:0000256" key="4">
    <source>
        <dbReference type="ARBA" id="ARBA00023136"/>
    </source>
</evidence>